<dbReference type="InterPro" id="IPR001387">
    <property type="entry name" value="Cro/C1-type_HTH"/>
</dbReference>
<evidence type="ECO:0000256" key="1">
    <source>
        <dbReference type="SAM" id="MobiDB-lite"/>
    </source>
</evidence>
<dbReference type="SMART" id="SM00530">
    <property type="entry name" value="HTH_XRE"/>
    <property type="match status" value="1"/>
</dbReference>
<name>A0ABN3JEG6_9ACTN</name>
<proteinExistence type="predicted"/>
<dbReference type="PROSITE" id="PS50943">
    <property type="entry name" value="HTH_CROC1"/>
    <property type="match status" value="1"/>
</dbReference>
<dbReference type="Pfam" id="PF13560">
    <property type="entry name" value="HTH_31"/>
    <property type="match status" value="1"/>
</dbReference>
<accession>A0ABN3JEG6</accession>
<evidence type="ECO:0000313" key="3">
    <source>
        <dbReference type="EMBL" id="GAA2428177.1"/>
    </source>
</evidence>
<evidence type="ECO:0000259" key="2">
    <source>
        <dbReference type="PROSITE" id="PS50943"/>
    </source>
</evidence>
<comment type="caution">
    <text evidence="3">The sequence shown here is derived from an EMBL/GenBank/DDBJ whole genome shotgun (WGS) entry which is preliminary data.</text>
</comment>
<sequence length="338" mass="37646">MPGEAGPGPTDIPGRPPAASPSSSGRRAAIGAGRRDPGPDHPAHRADIRDFLTSRRARITPEQVGLPTSGPRRVPGLRREEVALLASISTDYYTRVEQGRMQASVPVLEAVARALQLDEDERRYLFDLARAAGPARRAPRRRRDVDVPPPVQWMLDSMTQSSAFVRNGRMEVIAHNALFRALHAPMFDSDTVDRRGRPNIARYLFRDPSSADLFVDWQAAAVTTVALMRAEAGREPRDRALRELIGELSTLSTQFRTQWAAHHVRIHHYGSKRLQHPDVGRLELVYQSMDLPLSDHAVYDLTIYSAEPGSSSEERLKLLASWAATQPSATEPNRHESR</sequence>
<dbReference type="Gene3D" id="1.10.260.40">
    <property type="entry name" value="lambda repressor-like DNA-binding domains"/>
    <property type="match status" value="1"/>
</dbReference>
<feature type="compositionally biased region" description="Low complexity" evidence="1">
    <location>
        <begin position="20"/>
        <end position="32"/>
    </location>
</feature>
<dbReference type="CDD" id="cd00093">
    <property type="entry name" value="HTH_XRE"/>
    <property type="match status" value="1"/>
</dbReference>
<reference evidence="3 4" key="1">
    <citation type="journal article" date="2019" name="Int. J. Syst. Evol. Microbiol.">
        <title>The Global Catalogue of Microorganisms (GCM) 10K type strain sequencing project: providing services to taxonomists for standard genome sequencing and annotation.</title>
        <authorList>
            <consortium name="The Broad Institute Genomics Platform"/>
            <consortium name="The Broad Institute Genome Sequencing Center for Infectious Disease"/>
            <person name="Wu L."/>
            <person name="Ma J."/>
        </authorList>
    </citation>
    <scope>NUCLEOTIDE SEQUENCE [LARGE SCALE GENOMIC DNA]</scope>
    <source>
        <strain evidence="3 4">JCM 4358</strain>
    </source>
</reference>
<protein>
    <submittedName>
        <fullName evidence="3">Helix-turn-helix transcriptional regulator</fullName>
    </submittedName>
</protein>
<dbReference type="SUPFAM" id="SSF47413">
    <property type="entry name" value="lambda repressor-like DNA-binding domains"/>
    <property type="match status" value="1"/>
</dbReference>
<feature type="region of interest" description="Disordered" evidence="1">
    <location>
        <begin position="1"/>
        <end position="44"/>
    </location>
</feature>
<evidence type="ECO:0000313" key="4">
    <source>
        <dbReference type="Proteomes" id="UP001499986"/>
    </source>
</evidence>
<dbReference type="InterPro" id="IPR041413">
    <property type="entry name" value="MLTR_LBD"/>
</dbReference>
<keyword evidence="4" id="KW-1185">Reference proteome</keyword>
<dbReference type="Pfam" id="PF17765">
    <property type="entry name" value="MLTR_LBD"/>
    <property type="match status" value="1"/>
</dbReference>
<dbReference type="PANTHER" id="PTHR35010:SF2">
    <property type="entry name" value="BLL4672 PROTEIN"/>
    <property type="match status" value="1"/>
</dbReference>
<organism evidence="3 4">
    <name type="scientific">Streptomyces coeruleofuscus</name>
    <dbReference type="NCBI Taxonomy" id="66879"/>
    <lineage>
        <taxon>Bacteria</taxon>
        <taxon>Bacillati</taxon>
        <taxon>Actinomycetota</taxon>
        <taxon>Actinomycetes</taxon>
        <taxon>Kitasatosporales</taxon>
        <taxon>Streptomycetaceae</taxon>
        <taxon>Streptomyces</taxon>
    </lineage>
</organism>
<dbReference type="PANTHER" id="PTHR35010">
    <property type="entry name" value="BLL4672 PROTEIN-RELATED"/>
    <property type="match status" value="1"/>
</dbReference>
<feature type="domain" description="HTH cro/C1-type" evidence="2">
    <location>
        <begin position="76"/>
        <end position="122"/>
    </location>
</feature>
<dbReference type="Gene3D" id="3.30.450.180">
    <property type="match status" value="1"/>
</dbReference>
<dbReference type="InterPro" id="IPR010982">
    <property type="entry name" value="Lambda_DNA-bd_dom_sf"/>
</dbReference>
<dbReference type="Proteomes" id="UP001499986">
    <property type="component" value="Unassembled WGS sequence"/>
</dbReference>
<dbReference type="EMBL" id="BAAASE010000020">
    <property type="protein sequence ID" value="GAA2428177.1"/>
    <property type="molecule type" value="Genomic_DNA"/>
</dbReference>
<gene>
    <name evidence="3" type="ORF">GCM10010255_83760</name>
</gene>
<feature type="compositionally biased region" description="Basic and acidic residues" evidence="1">
    <location>
        <begin position="33"/>
        <end position="44"/>
    </location>
</feature>